<keyword evidence="2" id="KW-0732">Signal</keyword>
<organism evidence="3 4">
    <name type="scientific">Phakopsora pachyrhizi</name>
    <name type="common">Asian soybean rust disease fungus</name>
    <dbReference type="NCBI Taxonomy" id="170000"/>
    <lineage>
        <taxon>Eukaryota</taxon>
        <taxon>Fungi</taxon>
        <taxon>Dikarya</taxon>
        <taxon>Basidiomycota</taxon>
        <taxon>Pucciniomycotina</taxon>
        <taxon>Pucciniomycetes</taxon>
        <taxon>Pucciniales</taxon>
        <taxon>Phakopsoraceae</taxon>
        <taxon>Phakopsora</taxon>
    </lineage>
</organism>
<accession>A0AAV0AY53</accession>
<feature type="compositionally biased region" description="Basic and acidic residues" evidence="1">
    <location>
        <begin position="118"/>
        <end position="135"/>
    </location>
</feature>
<sequence>MRLLLKLCCFLTFFCNWGSTRPCLRLFQKIDSPNEICIVENANDLSFNPTNESGSFAKLLKSPKQMSCIPTSSTRSKKVKKSSAKKNPDIINYFESQGEWLESQKEIDNLNSRKPKTKAKDLRSKSEKSKEKISDISKNLVVDRNSRSLPPKKSPPLGAKAIKSKSLPHLSKYSFAEAYEALYLTDSPRRPKILPLNSHIAQPKSKISISPSPAIDKNPTEHNSYEVLQNFLRRKSKSLSPSVTSGSSSKHFESKQVDLNIPVTPHKAPKSEIEEGRMISKLTDDKSIGELSFRFNLKDNQPFEFQPLEEKSLGSTDHFW</sequence>
<protein>
    <submittedName>
        <fullName evidence="3">Expressed protein</fullName>
    </submittedName>
</protein>
<evidence type="ECO:0000313" key="4">
    <source>
        <dbReference type="Proteomes" id="UP001153365"/>
    </source>
</evidence>
<proteinExistence type="predicted"/>
<feature type="region of interest" description="Disordered" evidence="1">
    <location>
        <begin position="106"/>
        <end position="160"/>
    </location>
</feature>
<reference evidence="3" key="1">
    <citation type="submission" date="2022-06" db="EMBL/GenBank/DDBJ databases">
        <authorList>
            <consortium name="SYNGENTA / RWTH Aachen University"/>
        </authorList>
    </citation>
    <scope>NUCLEOTIDE SEQUENCE</scope>
</reference>
<feature type="compositionally biased region" description="Low complexity" evidence="1">
    <location>
        <begin position="148"/>
        <end position="157"/>
    </location>
</feature>
<keyword evidence="4" id="KW-1185">Reference proteome</keyword>
<dbReference type="AlphaFoldDB" id="A0AAV0AY53"/>
<evidence type="ECO:0000256" key="1">
    <source>
        <dbReference type="SAM" id="MobiDB-lite"/>
    </source>
</evidence>
<feature type="signal peptide" evidence="2">
    <location>
        <begin position="1"/>
        <end position="20"/>
    </location>
</feature>
<dbReference type="EMBL" id="CALTRL010002314">
    <property type="protein sequence ID" value="CAH7675350.1"/>
    <property type="molecule type" value="Genomic_DNA"/>
</dbReference>
<gene>
    <name evidence="3" type="ORF">PPACK8108_LOCUS10347</name>
</gene>
<comment type="caution">
    <text evidence="3">The sequence shown here is derived from an EMBL/GenBank/DDBJ whole genome shotgun (WGS) entry which is preliminary data.</text>
</comment>
<dbReference type="Proteomes" id="UP001153365">
    <property type="component" value="Unassembled WGS sequence"/>
</dbReference>
<evidence type="ECO:0000256" key="2">
    <source>
        <dbReference type="SAM" id="SignalP"/>
    </source>
</evidence>
<feature type="chain" id="PRO_5043729023" evidence="2">
    <location>
        <begin position="21"/>
        <end position="320"/>
    </location>
</feature>
<evidence type="ECO:0000313" key="3">
    <source>
        <dbReference type="EMBL" id="CAH7675350.1"/>
    </source>
</evidence>
<name>A0AAV0AY53_PHAPC</name>